<dbReference type="InterPro" id="IPR048020">
    <property type="entry name" value="Transpos_IS3"/>
</dbReference>
<protein>
    <submittedName>
        <fullName evidence="3">IS3 family transposase</fullName>
    </submittedName>
</protein>
<dbReference type="GO" id="GO:0015074">
    <property type="term" value="P:DNA integration"/>
    <property type="evidence" value="ECO:0007669"/>
    <property type="project" value="InterPro"/>
</dbReference>
<keyword evidence="4" id="KW-1185">Reference proteome</keyword>
<feature type="domain" description="Integrase catalytic" evidence="2">
    <location>
        <begin position="15"/>
        <end position="188"/>
    </location>
</feature>
<evidence type="ECO:0000259" key="2">
    <source>
        <dbReference type="PROSITE" id="PS50994"/>
    </source>
</evidence>
<dbReference type="InterPro" id="IPR012337">
    <property type="entry name" value="RNaseH-like_sf"/>
</dbReference>
<dbReference type="PROSITE" id="PS50994">
    <property type="entry name" value="INTEGRASE"/>
    <property type="match status" value="1"/>
</dbReference>
<comment type="caution">
    <text evidence="3">The sequence shown here is derived from an EMBL/GenBank/DDBJ whole genome shotgun (WGS) entry which is preliminary data.</text>
</comment>
<feature type="region of interest" description="Disordered" evidence="1">
    <location>
        <begin position="1"/>
        <end position="22"/>
    </location>
</feature>
<accession>A0A4R5A6B3</accession>
<dbReference type="InterPro" id="IPR001584">
    <property type="entry name" value="Integrase_cat-core"/>
</dbReference>
<evidence type="ECO:0000313" key="3">
    <source>
        <dbReference type="EMBL" id="TDD67135.1"/>
    </source>
</evidence>
<proteinExistence type="predicted"/>
<name>A0A4R5A6B3_9ACTN</name>
<dbReference type="PANTHER" id="PTHR46889:SF4">
    <property type="entry name" value="TRANSPOSASE INSO FOR INSERTION SEQUENCE ELEMENT IS911B-RELATED"/>
    <property type="match status" value="1"/>
</dbReference>
<gene>
    <name evidence="3" type="ORF">E1293_38405</name>
</gene>
<dbReference type="PANTHER" id="PTHR46889">
    <property type="entry name" value="TRANSPOSASE INSF FOR INSERTION SEQUENCE IS3B-RELATED"/>
    <property type="match status" value="1"/>
</dbReference>
<dbReference type="GO" id="GO:0003676">
    <property type="term" value="F:nucleic acid binding"/>
    <property type="evidence" value="ECO:0007669"/>
    <property type="project" value="InterPro"/>
</dbReference>
<dbReference type="SUPFAM" id="SSF53098">
    <property type="entry name" value="Ribonuclease H-like"/>
    <property type="match status" value="1"/>
</dbReference>
<dbReference type="InterPro" id="IPR036397">
    <property type="entry name" value="RNaseH_sf"/>
</dbReference>
<dbReference type="Gene3D" id="3.30.420.10">
    <property type="entry name" value="Ribonuclease H-like superfamily/Ribonuclease H"/>
    <property type="match status" value="1"/>
</dbReference>
<evidence type="ECO:0000313" key="4">
    <source>
        <dbReference type="Proteomes" id="UP000295578"/>
    </source>
</evidence>
<reference evidence="3 4" key="1">
    <citation type="submission" date="2019-03" db="EMBL/GenBank/DDBJ databases">
        <title>Draft genome sequences of novel Actinobacteria.</title>
        <authorList>
            <person name="Sahin N."/>
            <person name="Ay H."/>
            <person name="Saygin H."/>
        </authorList>
    </citation>
    <scope>NUCLEOTIDE SEQUENCE [LARGE SCALE GENOMIC DNA]</scope>
    <source>
        <strain evidence="3 4">DSM 45941</strain>
    </source>
</reference>
<organism evidence="3 4">
    <name type="scientific">Actinomadura darangshiensis</name>
    <dbReference type="NCBI Taxonomy" id="705336"/>
    <lineage>
        <taxon>Bacteria</taxon>
        <taxon>Bacillati</taxon>
        <taxon>Actinomycetota</taxon>
        <taxon>Actinomycetes</taxon>
        <taxon>Streptosporangiales</taxon>
        <taxon>Thermomonosporaceae</taxon>
        <taxon>Actinomadura</taxon>
    </lineage>
</organism>
<sequence length="194" mass="21315">MRHRHLRQQQMTRQRGQIPPHMIGVTGHRGRRTLVVIQPPLQPLGHRERTPVIDIGTRRLVGYSMAEHMRAELVVDALNAAVHTRGGQVSGVIFNSDHGAQYTSTAFAAACAAAGIRRSMGAVGPSADNALAESFFASLKREILPIDGWPTTAQARLAVFGWLTFYNIHRRHSALGYLSPAEYEKRSTMLTAAA</sequence>
<dbReference type="NCBIfam" id="NF033516">
    <property type="entry name" value="transpos_IS3"/>
    <property type="match status" value="1"/>
</dbReference>
<dbReference type="AlphaFoldDB" id="A0A4R5A6B3"/>
<dbReference type="Proteomes" id="UP000295578">
    <property type="component" value="Unassembled WGS sequence"/>
</dbReference>
<dbReference type="EMBL" id="SMKY01000294">
    <property type="protein sequence ID" value="TDD67135.1"/>
    <property type="molecule type" value="Genomic_DNA"/>
</dbReference>
<dbReference type="InterPro" id="IPR050900">
    <property type="entry name" value="Transposase_IS3/IS150/IS904"/>
</dbReference>
<evidence type="ECO:0000256" key="1">
    <source>
        <dbReference type="SAM" id="MobiDB-lite"/>
    </source>
</evidence>
<dbReference type="Pfam" id="PF13683">
    <property type="entry name" value="rve_3"/>
    <property type="match status" value="1"/>
</dbReference>